<dbReference type="Proteomes" id="UP001732700">
    <property type="component" value="Chromosome 4C"/>
</dbReference>
<evidence type="ECO:0000313" key="2">
    <source>
        <dbReference type="Proteomes" id="UP001732700"/>
    </source>
</evidence>
<name>A0ACD5WU53_AVESA</name>
<protein>
    <submittedName>
        <fullName evidence="1">Uncharacterized protein</fullName>
    </submittedName>
</protein>
<sequence>MDIRSVCTASVLLLLSLSRCFLPSAGADLLEYECNNGTSYAANSTYQSNLRSLLASLAANASRSLFPPVGFTTAAVGASPDKVWGLGLCRGDTNGTDCESCLALVPDIAFGQGDYCMGVKEVSVFYDRCLVHYSFRDFLTSPDNRIVELRGAGDDNVTRDAGRFDALVVSLVGALSDWAAFNTTTRYAVGTMVSDDGFATANGAVVHRINGLVQCTPDQAPGKCRDCLQALIDEMPEAFNGSTGGHILRVWCNFRFEVFEFYDGSPMLQLVAPRPAPPPSSTVPTDQTGGNGTRWRQHAATASAIVLGVALILLSIFTILLWRNTRRELPYQEDDDPASLLFNLPTLRRATDNFAEENKLGQLVQSRQTPSCTRKFGMG</sequence>
<organism evidence="1 2">
    <name type="scientific">Avena sativa</name>
    <name type="common">Oat</name>
    <dbReference type="NCBI Taxonomy" id="4498"/>
    <lineage>
        <taxon>Eukaryota</taxon>
        <taxon>Viridiplantae</taxon>
        <taxon>Streptophyta</taxon>
        <taxon>Embryophyta</taxon>
        <taxon>Tracheophyta</taxon>
        <taxon>Spermatophyta</taxon>
        <taxon>Magnoliopsida</taxon>
        <taxon>Liliopsida</taxon>
        <taxon>Poales</taxon>
        <taxon>Poaceae</taxon>
        <taxon>BOP clade</taxon>
        <taxon>Pooideae</taxon>
        <taxon>Poodae</taxon>
        <taxon>Poeae</taxon>
        <taxon>Poeae Chloroplast Group 1 (Aveneae type)</taxon>
        <taxon>Aveninae</taxon>
        <taxon>Avena</taxon>
    </lineage>
</organism>
<reference evidence="1" key="2">
    <citation type="submission" date="2025-09" db="UniProtKB">
        <authorList>
            <consortium name="EnsemblPlants"/>
        </authorList>
    </citation>
    <scope>IDENTIFICATION</scope>
</reference>
<keyword evidence="2" id="KW-1185">Reference proteome</keyword>
<evidence type="ECO:0000313" key="1">
    <source>
        <dbReference type="EnsemblPlants" id="AVESA.00010b.r2.4CG1296080.1.CDS"/>
    </source>
</evidence>
<dbReference type="EnsemblPlants" id="AVESA.00010b.r2.4CG1296080.1">
    <property type="protein sequence ID" value="AVESA.00010b.r2.4CG1296080.1.CDS"/>
    <property type="gene ID" value="AVESA.00010b.r2.4CG1296080"/>
</dbReference>
<reference evidence="1" key="1">
    <citation type="submission" date="2021-05" db="EMBL/GenBank/DDBJ databases">
        <authorList>
            <person name="Scholz U."/>
            <person name="Mascher M."/>
            <person name="Fiebig A."/>
        </authorList>
    </citation>
    <scope>NUCLEOTIDE SEQUENCE [LARGE SCALE GENOMIC DNA]</scope>
</reference>
<accession>A0ACD5WU53</accession>
<proteinExistence type="predicted"/>